<dbReference type="InterPro" id="IPR029063">
    <property type="entry name" value="SAM-dependent_MTases_sf"/>
</dbReference>
<dbReference type="InterPro" id="IPR030390">
    <property type="entry name" value="MeTrfase_TrmA_AS"/>
</dbReference>
<dbReference type="InterPro" id="IPR002792">
    <property type="entry name" value="TRAM_dom"/>
</dbReference>
<dbReference type="Pfam" id="PF01938">
    <property type="entry name" value="TRAM"/>
    <property type="match status" value="1"/>
</dbReference>
<reference evidence="8" key="1">
    <citation type="submission" date="2016-06" db="EMBL/GenBank/DDBJ databases">
        <title>Four novel species of enterococci isolated from chicken manure.</title>
        <authorList>
            <person name="Van Tyne D."/>
        </authorList>
    </citation>
    <scope>NUCLEOTIDE SEQUENCE [LARGE SCALE GENOMIC DNA]</scope>
    <source>
        <strain evidence="8">JM9A</strain>
    </source>
</reference>
<name>A0ABV0F5U7_9ENTE</name>
<keyword evidence="2 4" id="KW-0808">Transferase</keyword>
<reference evidence="7 8" key="2">
    <citation type="submission" date="2024-02" db="EMBL/GenBank/DDBJ databases">
        <title>The Genome Sequence of Enterococcus diestrammenae JM9A.</title>
        <authorList>
            <person name="Earl A."/>
            <person name="Manson A."/>
            <person name="Gilmore M."/>
            <person name="Sanders J."/>
            <person name="Shea T."/>
            <person name="Howe W."/>
            <person name="Livny J."/>
            <person name="Cuomo C."/>
            <person name="Neafsey D."/>
            <person name="Birren B."/>
        </authorList>
    </citation>
    <scope>NUCLEOTIDE SEQUENCE [LARGE SCALE GENOMIC DNA]</scope>
    <source>
        <strain evidence="7 8">JM9A</strain>
    </source>
</reference>
<keyword evidence="3 4" id="KW-0949">S-adenosyl-L-methionine</keyword>
<evidence type="ECO:0000313" key="7">
    <source>
        <dbReference type="EMBL" id="MEO1782432.1"/>
    </source>
</evidence>
<dbReference type="RefSeq" id="WP_161869135.1">
    <property type="nucleotide sequence ID" value="NZ_MAEI02000001.1"/>
</dbReference>
<dbReference type="PROSITE" id="PS01230">
    <property type="entry name" value="TRMA_1"/>
    <property type="match status" value="1"/>
</dbReference>
<dbReference type="SUPFAM" id="SSF53335">
    <property type="entry name" value="S-adenosyl-L-methionine-dependent methyltransferases"/>
    <property type="match status" value="1"/>
</dbReference>
<dbReference type="NCBIfam" id="TIGR00479">
    <property type="entry name" value="rumA"/>
    <property type="match status" value="1"/>
</dbReference>
<dbReference type="PROSITE" id="PS51687">
    <property type="entry name" value="SAM_MT_RNA_M5U"/>
    <property type="match status" value="1"/>
</dbReference>
<dbReference type="Gene3D" id="3.40.50.150">
    <property type="entry name" value="Vaccinia Virus protein VP39"/>
    <property type="match status" value="1"/>
</dbReference>
<dbReference type="Gene3D" id="2.40.50.1070">
    <property type="match status" value="1"/>
</dbReference>
<feature type="active site" description="Nucleophile" evidence="4">
    <location>
        <position position="416"/>
    </location>
</feature>
<evidence type="ECO:0000256" key="4">
    <source>
        <dbReference type="PROSITE-ProRule" id="PRU01024"/>
    </source>
</evidence>
<feature type="active site" evidence="5">
    <location>
        <position position="416"/>
    </location>
</feature>
<feature type="domain" description="TRAM" evidence="6">
    <location>
        <begin position="5"/>
        <end position="63"/>
    </location>
</feature>
<dbReference type="PANTHER" id="PTHR11061">
    <property type="entry name" value="RNA M5U METHYLTRANSFERASE"/>
    <property type="match status" value="1"/>
</dbReference>
<comment type="caution">
    <text evidence="7">The sequence shown here is derived from an EMBL/GenBank/DDBJ whole genome shotgun (WGS) entry which is preliminary data.</text>
</comment>
<accession>A0ABV0F5U7</accession>
<dbReference type="CDD" id="cd02440">
    <property type="entry name" value="AdoMet_MTases"/>
    <property type="match status" value="1"/>
</dbReference>
<dbReference type="SUPFAM" id="SSF50249">
    <property type="entry name" value="Nucleic acid-binding proteins"/>
    <property type="match status" value="1"/>
</dbReference>
<dbReference type="InterPro" id="IPR010280">
    <property type="entry name" value="U5_MeTrfase_fam"/>
</dbReference>
<evidence type="ECO:0000256" key="3">
    <source>
        <dbReference type="ARBA" id="ARBA00022691"/>
    </source>
</evidence>
<feature type="binding site" evidence="4">
    <location>
        <position position="320"/>
    </location>
    <ligand>
        <name>S-adenosyl-L-methionine</name>
        <dbReference type="ChEBI" id="CHEBI:59789"/>
    </ligand>
</feature>
<dbReference type="PROSITE" id="PS50926">
    <property type="entry name" value="TRAM"/>
    <property type="match status" value="1"/>
</dbReference>
<dbReference type="InterPro" id="IPR012340">
    <property type="entry name" value="NA-bd_OB-fold"/>
</dbReference>
<gene>
    <name evidence="7" type="ORF">BAU18_002026</name>
</gene>
<comment type="similarity">
    <text evidence="4">Belongs to the class I-like SAM-binding methyltransferase superfamily. RNA M5U methyltransferase family.</text>
</comment>
<evidence type="ECO:0000259" key="6">
    <source>
        <dbReference type="PROSITE" id="PS50926"/>
    </source>
</evidence>
<feature type="binding site" evidence="4">
    <location>
        <position position="341"/>
    </location>
    <ligand>
        <name>S-adenosyl-L-methionine</name>
        <dbReference type="ChEBI" id="CHEBI:59789"/>
    </ligand>
</feature>
<dbReference type="PANTHER" id="PTHR11061:SF45">
    <property type="match status" value="1"/>
</dbReference>
<proteinExistence type="inferred from homology"/>
<evidence type="ECO:0000313" key="8">
    <source>
        <dbReference type="Proteomes" id="UP001429357"/>
    </source>
</evidence>
<evidence type="ECO:0000256" key="2">
    <source>
        <dbReference type="ARBA" id="ARBA00022679"/>
    </source>
</evidence>
<organism evidence="7 8">
    <name type="scientific">Enterococcus diestrammenae</name>
    <dbReference type="NCBI Taxonomy" id="1155073"/>
    <lineage>
        <taxon>Bacteria</taxon>
        <taxon>Bacillati</taxon>
        <taxon>Bacillota</taxon>
        <taxon>Bacilli</taxon>
        <taxon>Lactobacillales</taxon>
        <taxon>Enterococcaceae</taxon>
        <taxon>Enterococcus</taxon>
    </lineage>
</organism>
<feature type="binding site" evidence="4">
    <location>
        <position position="291"/>
    </location>
    <ligand>
        <name>S-adenosyl-L-methionine</name>
        <dbReference type="ChEBI" id="CHEBI:59789"/>
    </ligand>
</feature>
<dbReference type="Proteomes" id="UP001429357">
    <property type="component" value="Unassembled WGS sequence"/>
</dbReference>
<keyword evidence="1 4" id="KW-0489">Methyltransferase</keyword>
<evidence type="ECO:0000256" key="5">
    <source>
        <dbReference type="PROSITE-ProRule" id="PRU10015"/>
    </source>
</evidence>
<dbReference type="Gene3D" id="2.40.50.140">
    <property type="entry name" value="Nucleic acid-binding proteins"/>
    <property type="match status" value="1"/>
</dbReference>
<evidence type="ECO:0000256" key="1">
    <source>
        <dbReference type="ARBA" id="ARBA00022603"/>
    </source>
</evidence>
<keyword evidence="8" id="KW-1185">Reference proteome</keyword>
<sequence>MLQTIVKPGQSLKLKVKRLGINGEGIAYYRRLAIFIPGALPNEEVQVTITTTEAKYAQTKLQQVIKASPQRITPPCPFYERCGGCQLQHLAYPAQLTFKKDLLWQALSKFKPAGWQEYQLLPTIGMTDPWHYRNKAQFQLRYDDHLKKIVAGLYEGDSHRLVAIDACPVQLPDTQEAINTLVRLLNKYQLPIFNEKKNSGILKTLVVRSGLATGELQVVFVTVTNKLPQKNALLREITERLPQVVSIMQNVQSRKTSLIMGEETYLLWGKEAISEELAELRFDLSARAFFQLNPIQTTVLYGEAAKALDLQDQETLVDAYCGVGTIGLSMAQKAKEVRGMDVIPAAITDAKNNAAQMGFSNTRYEVGTAEELLPKWLQEGFRPDAIVVDPPRTGLDVKLRQALKRYPAKKLVYISCNVSTLARDLVELATVYDVHYLQSVDMFPQTARCEVVVKLTLKNA</sequence>
<dbReference type="EMBL" id="MAEI02000001">
    <property type="protein sequence ID" value="MEO1782432.1"/>
    <property type="molecule type" value="Genomic_DNA"/>
</dbReference>
<dbReference type="Pfam" id="PF05958">
    <property type="entry name" value="tRNA_U5-meth_tr"/>
    <property type="match status" value="1"/>
</dbReference>
<feature type="binding site" evidence="4">
    <location>
        <position position="389"/>
    </location>
    <ligand>
        <name>S-adenosyl-L-methionine</name>
        <dbReference type="ChEBI" id="CHEBI:59789"/>
    </ligand>
</feature>
<protein>
    <submittedName>
        <fullName evidence="7">23S rRNA (Uracil-5-)-methyltransferase RumA</fullName>
    </submittedName>
</protein>